<evidence type="ECO:0000313" key="2">
    <source>
        <dbReference type="EMBL" id="KAF4964131.1"/>
    </source>
</evidence>
<gene>
    <name evidence="2" type="ORF">FSARC_7913</name>
</gene>
<comment type="caution">
    <text evidence="2">The sequence shown here is derived from an EMBL/GenBank/DDBJ whole genome shotgun (WGS) entry which is preliminary data.</text>
</comment>
<dbReference type="EMBL" id="JABEXW010000426">
    <property type="protein sequence ID" value="KAF4964131.1"/>
    <property type="molecule type" value="Genomic_DNA"/>
</dbReference>
<proteinExistence type="predicted"/>
<reference evidence="2" key="2">
    <citation type="submission" date="2020-05" db="EMBL/GenBank/DDBJ databases">
        <authorList>
            <person name="Kim H.-S."/>
            <person name="Proctor R.H."/>
            <person name="Brown D.W."/>
        </authorList>
    </citation>
    <scope>NUCLEOTIDE SEQUENCE</scope>
    <source>
        <strain evidence="2">NRRL 20472</strain>
    </source>
</reference>
<feature type="region of interest" description="Disordered" evidence="1">
    <location>
        <begin position="137"/>
        <end position="171"/>
    </location>
</feature>
<protein>
    <submittedName>
        <fullName evidence="2">Uncharacterized protein</fullName>
    </submittedName>
</protein>
<evidence type="ECO:0000313" key="3">
    <source>
        <dbReference type="Proteomes" id="UP000622797"/>
    </source>
</evidence>
<dbReference type="OrthoDB" id="5100673at2759"/>
<accession>A0A8H4TU08</accession>
<evidence type="ECO:0000256" key="1">
    <source>
        <dbReference type="SAM" id="MobiDB-lite"/>
    </source>
</evidence>
<dbReference type="Proteomes" id="UP000622797">
    <property type="component" value="Unassembled WGS sequence"/>
</dbReference>
<organism evidence="2 3">
    <name type="scientific">Fusarium sarcochroum</name>
    <dbReference type="NCBI Taxonomy" id="1208366"/>
    <lineage>
        <taxon>Eukaryota</taxon>
        <taxon>Fungi</taxon>
        <taxon>Dikarya</taxon>
        <taxon>Ascomycota</taxon>
        <taxon>Pezizomycotina</taxon>
        <taxon>Sordariomycetes</taxon>
        <taxon>Hypocreomycetidae</taxon>
        <taxon>Hypocreales</taxon>
        <taxon>Nectriaceae</taxon>
        <taxon>Fusarium</taxon>
        <taxon>Fusarium lateritium species complex</taxon>
    </lineage>
</organism>
<reference evidence="2" key="1">
    <citation type="journal article" date="2020" name="BMC Genomics">
        <title>Correction to: Identification and distribution of gene clusters required for synthesis of sphingolipid metabolism inhibitors in diverse species of the filamentous fungus Fusarium.</title>
        <authorList>
            <person name="Kim H.S."/>
            <person name="Lohmar J.M."/>
            <person name="Busman M."/>
            <person name="Brown D.W."/>
            <person name="Naumann T.A."/>
            <person name="Divon H.H."/>
            <person name="Lysoe E."/>
            <person name="Uhlig S."/>
            <person name="Proctor R.H."/>
        </authorList>
    </citation>
    <scope>NUCLEOTIDE SEQUENCE</scope>
    <source>
        <strain evidence="2">NRRL 20472</strain>
    </source>
</reference>
<sequence length="171" mass="20125">MAPESEAAMQHRTLPSQDFPGEFSMPFPGPQPNINQRRTYMRAFCQWHYMRQNFESRERHERHSAQLHVAESLIEDGIPACRVSIFEWYVDQVFWLFWFDGLPDDELPRWPWPDPPTPKEGEGRSWTYECLKEEHQRKGYLTPADDDPNESEKIMSETALVADDTDVPPDV</sequence>
<dbReference type="AlphaFoldDB" id="A0A8H4TU08"/>
<name>A0A8H4TU08_9HYPO</name>
<keyword evidence="3" id="KW-1185">Reference proteome</keyword>